<dbReference type="Proteomes" id="UP000681722">
    <property type="component" value="Unassembled WGS sequence"/>
</dbReference>
<evidence type="ECO:0000313" key="15">
    <source>
        <dbReference type="EMBL" id="CAF0757246.1"/>
    </source>
</evidence>
<evidence type="ECO:0000256" key="5">
    <source>
        <dbReference type="ARBA" id="ARBA00022679"/>
    </source>
</evidence>
<accession>A0A813Q0Q2</accession>
<dbReference type="EC" id="2.3.1.16" evidence="10"/>
<dbReference type="PANTHER" id="PTHR18919:SF153">
    <property type="entry name" value="TRIFUNCTIONAL ENZYME SUBUNIT BETA, MITOCHONDRIAL"/>
    <property type="match status" value="1"/>
</dbReference>
<dbReference type="GO" id="GO:0005739">
    <property type="term" value="C:mitochondrion"/>
    <property type="evidence" value="ECO:0007669"/>
    <property type="project" value="UniProtKB-SubCell"/>
</dbReference>
<dbReference type="InterPro" id="IPR020617">
    <property type="entry name" value="Thiolase_C"/>
</dbReference>
<dbReference type="EMBL" id="CAJOBA010006621">
    <property type="protein sequence ID" value="CAF3777905.1"/>
    <property type="molecule type" value="Genomic_DNA"/>
</dbReference>
<dbReference type="FunFam" id="3.40.47.10:FF:000011">
    <property type="entry name" value="3-ketoacyl-CoA thiolase"/>
    <property type="match status" value="1"/>
</dbReference>
<feature type="domain" description="Thiolase C-terminal" evidence="14">
    <location>
        <begin position="384"/>
        <end position="503"/>
    </location>
</feature>
<feature type="domain" description="Thiolase N-terminal" evidence="13">
    <location>
        <begin position="100"/>
        <end position="370"/>
    </location>
</feature>
<keyword evidence="5 11" id="KW-0808">Transferase</keyword>
<dbReference type="EMBL" id="CAJNOQ010000106">
    <property type="protein sequence ID" value="CAF0757246.1"/>
    <property type="molecule type" value="Genomic_DNA"/>
</dbReference>
<dbReference type="PROSITE" id="PS00099">
    <property type="entry name" value="THIOLASE_3"/>
    <property type="match status" value="1"/>
</dbReference>
<evidence type="ECO:0000259" key="13">
    <source>
        <dbReference type="Pfam" id="PF00108"/>
    </source>
</evidence>
<dbReference type="OrthoDB" id="5404651at2759"/>
<dbReference type="Proteomes" id="UP000663829">
    <property type="component" value="Unassembled WGS sequence"/>
</dbReference>
<dbReference type="CDD" id="cd00751">
    <property type="entry name" value="thiolase"/>
    <property type="match status" value="1"/>
</dbReference>
<evidence type="ECO:0000256" key="11">
    <source>
        <dbReference type="RuleBase" id="RU003557"/>
    </source>
</evidence>
<dbReference type="InterPro" id="IPR002155">
    <property type="entry name" value="Thiolase"/>
</dbReference>
<sequence>MMAVRLSFHHGINHFYILQRFNNQSLIKRTVTSASNSSNIDKGPKTTTSSQTSSQSQNRGNTPTGSQKETPSPQTKTPPTQQSGAKSAKKQSLKSGGRDVVLIDGVRTPFLQSFTSYKNLMAYELARHALLGLVKRTKIDKSLPEYCVMGTVIQEVKTSNIAREALLSSGFSDKIPAHTVTMACISSNAAIATGVANISSGQNDLIIAGGVDFMSDVPIRYPRSMRKIMLSLNRAKSLPQRLGLMTQMLSPKNFSPEAPSIAEFSTGEIMGQSADRLSAAFDVPRKDQDAYAYRSHKLAQEATEKGYLDDIVPYYIGGESDAISKDNGIRVSSLEKMASLKPAFIKPHGTVTAANSSFVTDGASASLISSDEKAKELGLKPKAYLRPAYATAKLLDEAGLTLNDIDVFEFHEAFAGQILANLNALNSDYFAKKYLNRSEKVGAIPMDKFNLWGGSLSIGHPFGATGVRLVTTAANRLIREDKRLGLVAACAAGGLGHAMLIERY</sequence>
<dbReference type="InterPro" id="IPR020616">
    <property type="entry name" value="Thiolase_N"/>
</dbReference>
<keyword evidence="19" id="KW-1185">Reference proteome</keyword>
<gene>
    <name evidence="15" type="ORF">GPM918_LOCUS1181</name>
    <name evidence="16" type="ORF">OVA965_LOCUS14946</name>
    <name evidence="17" type="ORF">SRO942_LOCUS1181</name>
    <name evidence="18" type="ORF">TMI583_LOCUS14950</name>
</gene>
<keyword evidence="4" id="KW-0963">Cytoplasm</keyword>
<comment type="caution">
    <text evidence="15">The sequence shown here is derived from an EMBL/GenBank/DDBJ whole genome shotgun (WGS) entry which is preliminary data.</text>
</comment>
<evidence type="ECO:0000256" key="2">
    <source>
        <dbReference type="ARBA" id="ARBA00005005"/>
    </source>
</evidence>
<keyword evidence="9 11" id="KW-0012">Acyltransferase</keyword>
<dbReference type="PROSITE" id="PS00737">
    <property type="entry name" value="THIOLASE_2"/>
    <property type="match status" value="1"/>
</dbReference>
<feature type="compositionally biased region" description="Low complexity" evidence="12">
    <location>
        <begin position="46"/>
        <end position="57"/>
    </location>
</feature>
<evidence type="ECO:0000313" key="18">
    <source>
        <dbReference type="EMBL" id="CAF3777905.1"/>
    </source>
</evidence>
<dbReference type="GO" id="GO:0003988">
    <property type="term" value="F:acetyl-CoA C-acyltransferase activity"/>
    <property type="evidence" value="ECO:0007669"/>
    <property type="project" value="UniProtKB-EC"/>
</dbReference>
<protein>
    <recommendedName>
        <fullName evidence="10">acetyl-CoA C-acyltransferase</fullName>
        <ecNumber evidence="10">2.3.1.16</ecNumber>
    </recommendedName>
</protein>
<feature type="region of interest" description="Disordered" evidence="12">
    <location>
        <begin position="33"/>
        <end position="93"/>
    </location>
</feature>
<reference evidence="15" key="1">
    <citation type="submission" date="2021-02" db="EMBL/GenBank/DDBJ databases">
        <authorList>
            <person name="Nowell W R."/>
        </authorList>
    </citation>
    <scope>NUCLEOTIDE SEQUENCE</scope>
</reference>
<evidence type="ECO:0000256" key="4">
    <source>
        <dbReference type="ARBA" id="ARBA00022490"/>
    </source>
</evidence>
<evidence type="ECO:0000256" key="6">
    <source>
        <dbReference type="ARBA" id="ARBA00022832"/>
    </source>
</evidence>
<dbReference type="Proteomes" id="UP000677228">
    <property type="component" value="Unassembled WGS sequence"/>
</dbReference>
<keyword evidence="8" id="KW-0496">Mitochondrion</keyword>
<evidence type="ECO:0000313" key="19">
    <source>
        <dbReference type="Proteomes" id="UP000663829"/>
    </source>
</evidence>
<dbReference type="NCBIfam" id="TIGR01930">
    <property type="entry name" value="AcCoA-C-Actrans"/>
    <property type="match status" value="1"/>
</dbReference>
<dbReference type="Proteomes" id="UP000682733">
    <property type="component" value="Unassembled WGS sequence"/>
</dbReference>
<evidence type="ECO:0000256" key="12">
    <source>
        <dbReference type="SAM" id="MobiDB-lite"/>
    </source>
</evidence>
<dbReference type="PANTHER" id="PTHR18919">
    <property type="entry name" value="ACETYL-COA C-ACYLTRANSFERASE"/>
    <property type="match status" value="1"/>
</dbReference>
<dbReference type="Pfam" id="PF02803">
    <property type="entry name" value="Thiolase_C"/>
    <property type="match status" value="1"/>
</dbReference>
<dbReference type="InterPro" id="IPR016039">
    <property type="entry name" value="Thiolase-like"/>
</dbReference>
<feature type="compositionally biased region" description="Low complexity" evidence="12">
    <location>
        <begin position="67"/>
        <end position="83"/>
    </location>
</feature>
<dbReference type="Gene3D" id="3.40.47.10">
    <property type="match status" value="1"/>
</dbReference>
<comment type="subcellular location">
    <subcellularLocation>
        <location evidence="1">Mitochondrion</location>
    </subcellularLocation>
</comment>
<proteinExistence type="inferred from homology"/>
<dbReference type="GO" id="GO:0006635">
    <property type="term" value="P:fatty acid beta-oxidation"/>
    <property type="evidence" value="ECO:0007669"/>
    <property type="project" value="TreeGrafter"/>
</dbReference>
<dbReference type="EMBL" id="CAJNOK010006613">
    <property type="protein sequence ID" value="CAF1009009.1"/>
    <property type="molecule type" value="Genomic_DNA"/>
</dbReference>
<evidence type="ECO:0000313" key="17">
    <source>
        <dbReference type="EMBL" id="CAF3537705.1"/>
    </source>
</evidence>
<evidence type="ECO:0000313" key="16">
    <source>
        <dbReference type="EMBL" id="CAF1009009.1"/>
    </source>
</evidence>
<dbReference type="AlphaFoldDB" id="A0A813Q0Q2"/>
<dbReference type="InterPro" id="IPR020610">
    <property type="entry name" value="Thiolase_AS"/>
</dbReference>
<evidence type="ECO:0000256" key="8">
    <source>
        <dbReference type="ARBA" id="ARBA00023128"/>
    </source>
</evidence>
<evidence type="ECO:0000259" key="14">
    <source>
        <dbReference type="Pfam" id="PF02803"/>
    </source>
</evidence>
<evidence type="ECO:0000256" key="9">
    <source>
        <dbReference type="ARBA" id="ARBA00023315"/>
    </source>
</evidence>
<evidence type="ECO:0000256" key="1">
    <source>
        <dbReference type="ARBA" id="ARBA00004173"/>
    </source>
</evidence>
<evidence type="ECO:0000256" key="3">
    <source>
        <dbReference type="ARBA" id="ARBA00010982"/>
    </source>
</evidence>
<dbReference type="InterPro" id="IPR020613">
    <property type="entry name" value="Thiolase_CS"/>
</dbReference>
<keyword evidence="6" id="KW-0276">Fatty acid metabolism</keyword>
<name>A0A813Q0Q2_9BILA</name>
<evidence type="ECO:0000256" key="10">
    <source>
        <dbReference type="ARBA" id="ARBA00024073"/>
    </source>
</evidence>
<evidence type="ECO:0000256" key="7">
    <source>
        <dbReference type="ARBA" id="ARBA00023098"/>
    </source>
</evidence>
<keyword evidence="7" id="KW-0443">Lipid metabolism</keyword>
<comment type="pathway">
    <text evidence="2">Lipid metabolism; fatty acid beta-oxidation.</text>
</comment>
<dbReference type="InterPro" id="IPR020615">
    <property type="entry name" value="Thiolase_acyl_enz_int_AS"/>
</dbReference>
<dbReference type="Pfam" id="PF00108">
    <property type="entry name" value="Thiolase_N"/>
    <property type="match status" value="1"/>
</dbReference>
<dbReference type="EMBL" id="CAJOBC010000106">
    <property type="protein sequence ID" value="CAF3537705.1"/>
    <property type="molecule type" value="Genomic_DNA"/>
</dbReference>
<dbReference type="PROSITE" id="PS00098">
    <property type="entry name" value="THIOLASE_1"/>
    <property type="match status" value="1"/>
</dbReference>
<comment type="similarity">
    <text evidence="3 11">Belongs to the thiolase-like superfamily. Thiolase family.</text>
</comment>
<organism evidence="15 19">
    <name type="scientific">Didymodactylos carnosus</name>
    <dbReference type="NCBI Taxonomy" id="1234261"/>
    <lineage>
        <taxon>Eukaryota</taxon>
        <taxon>Metazoa</taxon>
        <taxon>Spiralia</taxon>
        <taxon>Gnathifera</taxon>
        <taxon>Rotifera</taxon>
        <taxon>Eurotatoria</taxon>
        <taxon>Bdelloidea</taxon>
        <taxon>Philodinida</taxon>
        <taxon>Philodinidae</taxon>
        <taxon>Didymodactylos</taxon>
    </lineage>
</organism>
<dbReference type="SUPFAM" id="SSF53901">
    <property type="entry name" value="Thiolase-like"/>
    <property type="match status" value="2"/>
</dbReference>